<dbReference type="PROSITE" id="PS00197">
    <property type="entry name" value="2FE2S_FER_1"/>
    <property type="match status" value="1"/>
</dbReference>
<keyword evidence="6" id="KW-0408">Iron</keyword>
<dbReference type="CDD" id="cd00207">
    <property type="entry name" value="fer2"/>
    <property type="match status" value="1"/>
</dbReference>
<protein>
    <submittedName>
        <fullName evidence="10">Ferredoxin-NADP reductase</fullName>
    </submittedName>
</protein>
<dbReference type="PROSITE" id="PS51085">
    <property type="entry name" value="2FE2S_FER_2"/>
    <property type="match status" value="1"/>
</dbReference>
<evidence type="ECO:0000256" key="1">
    <source>
        <dbReference type="ARBA" id="ARBA00001974"/>
    </source>
</evidence>
<dbReference type="PANTHER" id="PTHR47354">
    <property type="entry name" value="NADH OXIDOREDUCTASE HCR"/>
    <property type="match status" value="1"/>
</dbReference>
<dbReference type="InterPro" id="IPR039261">
    <property type="entry name" value="FNR_nucleotide-bd"/>
</dbReference>
<dbReference type="SUPFAM" id="SSF54292">
    <property type="entry name" value="2Fe-2S ferredoxin-like"/>
    <property type="match status" value="1"/>
</dbReference>
<comment type="caution">
    <text evidence="10">The sequence shown here is derived from an EMBL/GenBank/DDBJ whole genome shotgun (WGS) entry which is preliminary data.</text>
</comment>
<evidence type="ECO:0000256" key="7">
    <source>
        <dbReference type="ARBA" id="ARBA00023014"/>
    </source>
</evidence>
<feature type="domain" description="FAD-binding FR-type" evidence="9">
    <location>
        <begin position="39"/>
        <end position="133"/>
    </location>
</feature>
<dbReference type="PROSITE" id="PS51384">
    <property type="entry name" value="FAD_FR"/>
    <property type="match status" value="1"/>
</dbReference>
<dbReference type="AlphaFoldDB" id="A0A3N2GQL1"/>
<dbReference type="PANTHER" id="PTHR47354:SF1">
    <property type="entry name" value="CARNITINE MONOOXYGENASE REDUCTASE SUBUNIT"/>
    <property type="match status" value="1"/>
</dbReference>
<dbReference type="InterPro" id="IPR017938">
    <property type="entry name" value="Riboflavin_synthase-like_b-brl"/>
</dbReference>
<evidence type="ECO:0000259" key="9">
    <source>
        <dbReference type="PROSITE" id="PS51384"/>
    </source>
</evidence>
<evidence type="ECO:0000256" key="2">
    <source>
        <dbReference type="ARBA" id="ARBA00022630"/>
    </source>
</evidence>
<dbReference type="Proteomes" id="UP000274843">
    <property type="component" value="Unassembled WGS sequence"/>
</dbReference>
<accession>A0A3N2GQL1</accession>
<evidence type="ECO:0000256" key="5">
    <source>
        <dbReference type="ARBA" id="ARBA00023002"/>
    </source>
</evidence>
<dbReference type="Gene3D" id="2.40.30.10">
    <property type="entry name" value="Translation factors"/>
    <property type="match status" value="1"/>
</dbReference>
<dbReference type="InterPro" id="IPR050415">
    <property type="entry name" value="MRET"/>
</dbReference>
<dbReference type="SUPFAM" id="SSF63380">
    <property type="entry name" value="Riboflavin synthase domain-like"/>
    <property type="match status" value="1"/>
</dbReference>
<dbReference type="InterPro" id="IPR036010">
    <property type="entry name" value="2Fe-2S_ferredoxin-like_sf"/>
</dbReference>
<dbReference type="SUPFAM" id="SSF52343">
    <property type="entry name" value="Ferredoxin reductase-like, C-terminal NADP-linked domain"/>
    <property type="match status" value="1"/>
</dbReference>
<dbReference type="RefSeq" id="WP_167498981.1">
    <property type="nucleotide sequence ID" value="NZ_RKHY01000001.1"/>
</dbReference>
<evidence type="ECO:0000259" key="8">
    <source>
        <dbReference type="PROSITE" id="PS51085"/>
    </source>
</evidence>
<gene>
    <name evidence="10" type="ORF">EDD35_0965</name>
</gene>
<proteinExistence type="predicted"/>
<organism evidence="10 11">
    <name type="scientific">Amycolatopsis thermoflava</name>
    <dbReference type="NCBI Taxonomy" id="84480"/>
    <lineage>
        <taxon>Bacteria</taxon>
        <taxon>Bacillati</taxon>
        <taxon>Actinomycetota</taxon>
        <taxon>Actinomycetes</taxon>
        <taxon>Pseudonocardiales</taxon>
        <taxon>Pseudonocardiaceae</taxon>
        <taxon>Amycolatopsis</taxon>
        <taxon>Amycolatopsis methanolica group</taxon>
    </lineage>
</organism>
<evidence type="ECO:0000256" key="3">
    <source>
        <dbReference type="ARBA" id="ARBA00022714"/>
    </source>
</evidence>
<dbReference type="GO" id="GO:0051537">
    <property type="term" value="F:2 iron, 2 sulfur cluster binding"/>
    <property type="evidence" value="ECO:0007669"/>
    <property type="project" value="UniProtKB-KW"/>
</dbReference>
<feature type="domain" description="2Fe-2S ferredoxin-type" evidence="8">
    <location>
        <begin position="248"/>
        <end position="329"/>
    </location>
</feature>
<dbReference type="Gene3D" id="3.10.20.30">
    <property type="match status" value="1"/>
</dbReference>
<dbReference type="InterPro" id="IPR017927">
    <property type="entry name" value="FAD-bd_FR_type"/>
</dbReference>
<name>A0A3N2GQL1_9PSEU</name>
<keyword evidence="4" id="KW-0479">Metal-binding</keyword>
<evidence type="ECO:0000256" key="4">
    <source>
        <dbReference type="ARBA" id="ARBA00022723"/>
    </source>
</evidence>
<dbReference type="Pfam" id="PF00111">
    <property type="entry name" value="Fer2"/>
    <property type="match status" value="1"/>
</dbReference>
<dbReference type="GeneID" id="301842428"/>
<sequence length="329" mass="35448">MTTAGMRLAAAASGAYRRVFAAGPVAPLLSRPNPVRRTGYDLDVVVRRARQEAEDVVSLTLAGDDLPAWQPGAHLDVFLPSGLQRAYSLCGDPAESTYRIAVRRLGAGSREMHALREGDRLRVRGPRNAFSLVGNAPSYLFVAAGIGITPILPMARARPGRLVYLGRSRATMPFLSELDGAEVRPDDECGPPDLREILSLAEPGAAVYLCGPPPLTAPAQRILRELNPTASLHTERFSPPVVEGGRPFEVHLRRSGKTVEVGAEESALSAIGRVLDVPYSCRQGFCGTCKVRVLDGEVEHRDRLLTPSERGDAMLVCVSRATGRLVLDL</sequence>
<keyword evidence="3" id="KW-0001">2Fe-2S</keyword>
<dbReference type="EMBL" id="RKHY01000001">
    <property type="protein sequence ID" value="ROS38680.1"/>
    <property type="molecule type" value="Genomic_DNA"/>
</dbReference>
<dbReference type="GO" id="GO:0046872">
    <property type="term" value="F:metal ion binding"/>
    <property type="evidence" value="ECO:0007669"/>
    <property type="project" value="UniProtKB-KW"/>
</dbReference>
<evidence type="ECO:0000256" key="6">
    <source>
        <dbReference type="ARBA" id="ARBA00023004"/>
    </source>
</evidence>
<dbReference type="Gene3D" id="3.40.50.80">
    <property type="entry name" value="Nucleotide-binding domain of ferredoxin-NADP reductase (FNR) module"/>
    <property type="match status" value="1"/>
</dbReference>
<dbReference type="InterPro" id="IPR012675">
    <property type="entry name" value="Beta-grasp_dom_sf"/>
</dbReference>
<keyword evidence="11" id="KW-1185">Reference proteome</keyword>
<dbReference type="PRINTS" id="PR00409">
    <property type="entry name" value="PHDIOXRDTASE"/>
</dbReference>
<dbReference type="InterPro" id="IPR001041">
    <property type="entry name" value="2Fe-2S_ferredoxin-type"/>
</dbReference>
<evidence type="ECO:0000313" key="10">
    <source>
        <dbReference type="EMBL" id="ROS38680.1"/>
    </source>
</evidence>
<dbReference type="InterPro" id="IPR006058">
    <property type="entry name" value="2Fe2S_fd_BS"/>
</dbReference>
<reference evidence="10 11" key="1">
    <citation type="submission" date="2018-11" db="EMBL/GenBank/DDBJ databases">
        <title>Sequencing the genomes of 1000 actinobacteria strains.</title>
        <authorList>
            <person name="Klenk H.-P."/>
        </authorList>
    </citation>
    <scope>NUCLEOTIDE SEQUENCE [LARGE SCALE GENOMIC DNA]</scope>
    <source>
        <strain evidence="10 11">DSM 44348</strain>
    </source>
</reference>
<keyword evidence="7" id="KW-0411">Iron-sulfur</keyword>
<dbReference type="GO" id="GO:0016491">
    <property type="term" value="F:oxidoreductase activity"/>
    <property type="evidence" value="ECO:0007669"/>
    <property type="project" value="UniProtKB-KW"/>
</dbReference>
<keyword evidence="2" id="KW-0285">Flavoprotein</keyword>
<dbReference type="CDD" id="cd06185">
    <property type="entry name" value="PDR_like"/>
    <property type="match status" value="1"/>
</dbReference>
<evidence type="ECO:0000313" key="11">
    <source>
        <dbReference type="Proteomes" id="UP000274843"/>
    </source>
</evidence>
<keyword evidence="5" id="KW-0560">Oxidoreductase</keyword>
<comment type="cofactor">
    <cofactor evidence="1">
        <name>FAD</name>
        <dbReference type="ChEBI" id="CHEBI:57692"/>
    </cofactor>
</comment>